<dbReference type="EMBL" id="JAYMCU010000004">
    <property type="protein sequence ID" value="MEC3935308.1"/>
    <property type="molecule type" value="Genomic_DNA"/>
</dbReference>
<evidence type="ECO:0000313" key="2">
    <source>
        <dbReference type="EMBL" id="MDC6638160.1"/>
    </source>
</evidence>
<reference evidence="4" key="1">
    <citation type="submission" date="2017-09" db="EMBL/GenBank/DDBJ databases">
        <title>FDA dAtabase for Regulatory Grade micrObial Sequences (FDA-ARGOS): Supporting development and validation of Infectious Disease Dx tests.</title>
        <authorList>
            <person name="Minogue T."/>
            <person name="Wolcott M."/>
            <person name="Wasieloski L."/>
            <person name="Aguilar W."/>
            <person name="Moore D."/>
            <person name="Tallon L.J."/>
            <person name="Sadzewicz L."/>
            <person name="Ott S."/>
            <person name="Zhao X."/>
            <person name="Nagaraj S."/>
            <person name="Vavikolanu K."/>
            <person name="Aluvathingal J."/>
            <person name="Nadendla S."/>
            <person name="Sichtig H."/>
        </authorList>
    </citation>
    <scope>NUCLEOTIDE SEQUENCE</scope>
    <source>
        <strain evidence="4">FDAARGOS_404</strain>
    </source>
</reference>
<dbReference type="RefSeq" id="WP_032618070.1">
    <property type="nucleotide sequence ID" value="NZ_CBCYJT010000004.1"/>
</dbReference>
<dbReference type="GO" id="GO:0052621">
    <property type="term" value="F:diguanylate cyclase activity"/>
    <property type="evidence" value="ECO:0007669"/>
    <property type="project" value="UniProtKB-EC"/>
</dbReference>
<evidence type="ECO:0000313" key="8">
    <source>
        <dbReference type="Proteomes" id="UP001357437"/>
    </source>
</evidence>
<dbReference type="Pfam" id="PF01590">
    <property type="entry name" value="GAF"/>
    <property type="match status" value="1"/>
</dbReference>
<sequence>MKSPSRPNNEVERLSALRESGLLEIENHPNYDRLTRLAKRLFAVPVAMINLVDEHVVVVKSAEGADATNLPRNLSFCGHTVLNNMPLVVPDTLDDTRFADNPLATDDNPIRFYAGHPLHLPGGAAVGSLCIIDHQPRQFTPSDVEALADLAALVEAEFAAICSSIVDDLTGLYNRRGFHHLATYAISAARRRAEPLTLAWLDLDRFKQINARYGRADGNIALKAMAGLLSSTFREADVLARYGGDEFAILFANSDEKGAWIAMQYLTEQAAVWNEHAEHPWALSFSWGVSEFNHHRDDLGSWLRTADEMMYSMKQQRGTGGGDKKIL</sequence>
<dbReference type="InterPro" id="IPR000160">
    <property type="entry name" value="GGDEF_dom"/>
</dbReference>
<dbReference type="PANTHER" id="PTHR43102:SF2">
    <property type="entry name" value="GAF DOMAIN-CONTAINING PROTEIN"/>
    <property type="match status" value="1"/>
</dbReference>
<dbReference type="EMBL" id="JAOURS010000006">
    <property type="protein sequence ID" value="MDC6638160.1"/>
    <property type="molecule type" value="Genomic_DNA"/>
</dbReference>
<dbReference type="NCBIfam" id="TIGR00254">
    <property type="entry name" value="GGDEF"/>
    <property type="match status" value="1"/>
</dbReference>
<dbReference type="Gene3D" id="3.30.450.40">
    <property type="match status" value="1"/>
</dbReference>
<evidence type="ECO:0000313" key="4">
    <source>
        <dbReference type="EMBL" id="PHH04172.1"/>
    </source>
</evidence>
<keyword evidence="5" id="KW-0808">Transferase</keyword>
<dbReference type="GeneID" id="30332528"/>
<dbReference type="Proteomes" id="UP001149314">
    <property type="component" value="Unassembled WGS sequence"/>
</dbReference>
<protein>
    <submittedName>
        <fullName evidence="5">Probable diguanylate cyclase YeaP</fullName>
        <ecNumber evidence="3 5">2.7.7.65</ecNumber>
    </submittedName>
    <submittedName>
        <fullName evidence="2">Sensor domain-containing diguanylate cyclase</fullName>
    </submittedName>
</protein>
<reference evidence="3 8" key="5">
    <citation type="submission" date="2024-01" db="EMBL/GenBank/DDBJ databases">
        <title>Comparative Genomics of Leclercia adecarboxylata Strains Isolated from Several Sources.</title>
        <authorList>
            <person name="Yescas-Zazueta V."/>
            <person name="Balbuena-Alonso M.G."/>
            <person name="Valencia D."/>
            <person name="Mendez-Pfeiffer P.A."/>
            <person name="Ballesteros-Monrreal M.G."/>
            <person name="Rocha-Gracia R.D.C."/>
            <person name="Barrios-Villa E."/>
        </authorList>
    </citation>
    <scope>NUCLEOTIDE SEQUENCE [LARGE SCALE GENOMIC DNA]</scope>
    <source>
        <strain evidence="3 8">33MEM</strain>
    </source>
</reference>
<evidence type="ECO:0000313" key="3">
    <source>
        <dbReference type="EMBL" id="MEC3935308.1"/>
    </source>
</evidence>
<feature type="domain" description="GGDEF" evidence="1">
    <location>
        <begin position="194"/>
        <end position="327"/>
    </location>
</feature>
<evidence type="ECO:0000313" key="6">
    <source>
        <dbReference type="Proteomes" id="UP000222768"/>
    </source>
</evidence>
<dbReference type="Pfam" id="PF00990">
    <property type="entry name" value="GGDEF"/>
    <property type="match status" value="1"/>
</dbReference>
<gene>
    <name evidence="5" type="primary">yeaP_2</name>
    <name evidence="4" type="ORF">CRX53_09415</name>
    <name evidence="5" type="ORF">NCTC13032_03367</name>
    <name evidence="2" type="ORF">OEZ79_07915</name>
    <name evidence="3" type="ORF">VOF76_03900</name>
</gene>
<dbReference type="Proteomes" id="UP000310719">
    <property type="component" value="Chromosome"/>
</dbReference>
<dbReference type="SUPFAM" id="SSF55781">
    <property type="entry name" value="GAF domain-like"/>
    <property type="match status" value="1"/>
</dbReference>
<dbReference type="PANTHER" id="PTHR43102">
    <property type="entry name" value="SLR1143 PROTEIN"/>
    <property type="match status" value="1"/>
</dbReference>
<dbReference type="InterPro" id="IPR043128">
    <property type="entry name" value="Rev_trsase/Diguanyl_cyclase"/>
</dbReference>
<dbReference type="InterPro" id="IPR003018">
    <property type="entry name" value="GAF"/>
</dbReference>
<dbReference type="KEGG" id="lax:APT61_11455"/>
<name>A0A3E1ZTV4_9ENTR</name>
<dbReference type="EMBL" id="LR590464">
    <property type="protein sequence ID" value="VTP68064.1"/>
    <property type="molecule type" value="Genomic_DNA"/>
</dbReference>
<dbReference type="STRING" id="83655.APT61_11455"/>
<dbReference type="InterPro" id="IPR029016">
    <property type="entry name" value="GAF-like_dom_sf"/>
</dbReference>
<dbReference type="PROSITE" id="PS50887">
    <property type="entry name" value="GGDEF"/>
    <property type="match status" value="1"/>
</dbReference>
<dbReference type="EC" id="2.7.7.65" evidence="3 5"/>
<dbReference type="SMART" id="SM00267">
    <property type="entry name" value="GGDEF"/>
    <property type="match status" value="1"/>
</dbReference>
<keyword evidence="8" id="KW-1185">Reference proteome</keyword>
<dbReference type="InterPro" id="IPR029787">
    <property type="entry name" value="Nucleotide_cyclase"/>
</dbReference>
<dbReference type="OrthoDB" id="9812358at2"/>
<evidence type="ECO:0000313" key="7">
    <source>
        <dbReference type="Proteomes" id="UP000310719"/>
    </source>
</evidence>
<reference evidence="2" key="4">
    <citation type="journal article" date="2023" name="Genes Genomics">
        <title>Genomic insights of Leclercia adecarboxylata strains linked to an outbreak in public hospitals in Mexico.</title>
        <authorList>
            <person name="Barrios-Villa E."/>
            <person name="Pacheco-Flores B."/>
            <person name="Lozano-Zarain P."/>
            <person name="Del Campo-Ortega R."/>
            <person name="de Jesus Ascencio-Montiel I."/>
            <person name="Gonzalez-Leon M."/>
            <person name="Camorlinga-Ponce M."/>
            <person name="Gaytan Cervantes F.J."/>
            <person name="Gonzalez Torres C."/>
            <person name="Aguilar E."/>
            <person name="Gonzalez Ibarra J."/>
            <person name="Torres Lopez F.J."/>
            <person name="Rosas-Vargas H."/>
            <person name="Gonzalez-Bonilla C.R."/>
            <person name="Del Carmen Rocha-Gracia R."/>
        </authorList>
    </citation>
    <scope>NUCLEOTIDE SEQUENCE</scope>
    <source>
        <strain evidence="2">Lac40</strain>
    </source>
</reference>
<evidence type="ECO:0000259" key="1">
    <source>
        <dbReference type="PROSITE" id="PS50887"/>
    </source>
</evidence>
<dbReference type="SMART" id="SM00065">
    <property type="entry name" value="GAF"/>
    <property type="match status" value="1"/>
</dbReference>
<organism evidence="5 7">
    <name type="scientific">Leclercia adecarboxylata</name>
    <dbReference type="NCBI Taxonomy" id="83655"/>
    <lineage>
        <taxon>Bacteria</taxon>
        <taxon>Pseudomonadati</taxon>
        <taxon>Pseudomonadota</taxon>
        <taxon>Gammaproteobacteria</taxon>
        <taxon>Enterobacterales</taxon>
        <taxon>Enterobacteriaceae</taxon>
        <taxon>Leclercia</taxon>
    </lineage>
</organism>
<dbReference type="Gene3D" id="3.30.70.270">
    <property type="match status" value="1"/>
</dbReference>
<dbReference type="CDD" id="cd01949">
    <property type="entry name" value="GGDEF"/>
    <property type="match status" value="1"/>
</dbReference>
<dbReference type="SUPFAM" id="SSF55073">
    <property type="entry name" value="Nucleotide cyclase"/>
    <property type="match status" value="1"/>
</dbReference>
<reference evidence="6" key="2">
    <citation type="submission" date="2017-09" db="EMBL/GenBank/DDBJ databases">
        <title>FDA dAtabase for Regulatory Grade micrObial Sequences (FDA-ARGOS): Supporting development and validation of Infectious Disease Dx tests.</title>
        <authorList>
            <person name="Minogue T."/>
            <person name="Wolcott M."/>
            <person name="Wasieloski L."/>
            <person name="Aguilar W."/>
            <person name="Moore D."/>
            <person name="Tallon L."/>
            <person name="Sadzewicz L."/>
            <person name="Ott S."/>
            <person name="Zhao X."/>
            <person name="Nagaraj S."/>
            <person name="Vavikolanu K."/>
            <person name="Aluvathingal J."/>
            <person name="Nadendla S."/>
            <person name="Sichtig H."/>
        </authorList>
    </citation>
    <scope>NUCLEOTIDE SEQUENCE [LARGE SCALE GENOMIC DNA]</scope>
    <source>
        <strain evidence="6">FDAARGOS_404</strain>
    </source>
</reference>
<dbReference type="Proteomes" id="UP000222768">
    <property type="component" value="Unassembled WGS sequence"/>
</dbReference>
<reference evidence="5 7" key="3">
    <citation type="submission" date="2019-05" db="EMBL/GenBank/DDBJ databases">
        <authorList>
            <consortium name="Pathogen Informatics"/>
        </authorList>
    </citation>
    <scope>NUCLEOTIDE SEQUENCE [LARGE SCALE GENOMIC DNA]</scope>
    <source>
        <strain evidence="5 7">NCTC13032</strain>
    </source>
</reference>
<accession>A0A3E1ZTV4</accession>
<proteinExistence type="predicted"/>
<dbReference type="AlphaFoldDB" id="A0A3E1ZTV4"/>
<evidence type="ECO:0000313" key="5">
    <source>
        <dbReference type="EMBL" id="VTP68064.1"/>
    </source>
</evidence>
<keyword evidence="5" id="KW-0548">Nucleotidyltransferase</keyword>
<dbReference type="EMBL" id="PDLK01000002">
    <property type="protein sequence ID" value="PHH04172.1"/>
    <property type="molecule type" value="Genomic_DNA"/>
</dbReference>
<dbReference type="Proteomes" id="UP001357437">
    <property type="component" value="Unassembled WGS sequence"/>
</dbReference>